<organism evidence="4 5">
    <name type="scientific">Aspergillus parasiticus (strain ATCC 56775 / NRRL 5862 / SRRC 143 / SU-1)</name>
    <dbReference type="NCBI Taxonomy" id="1403190"/>
    <lineage>
        <taxon>Eukaryota</taxon>
        <taxon>Fungi</taxon>
        <taxon>Dikarya</taxon>
        <taxon>Ascomycota</taxon>
        <taxon>Pezizomycotina</taxon>
        <taxon>Eurotiomycetes</taxon>
        <taxon>Eurotiomycetidae</taxon>
        <taxon>Eurotiales</taxon>
        <taxon>Aspergillaceae</taxon>
        <taxon>Aspergillus</taxon>
        <taxon>Aspergillus subgen. Circumdati</taxon>
    </lineage>
</organism>
<evidence type="ECO:0000313" key="5">
    <source>
        <dbReference type="Proteomes" id="UP000033540"/>
    </source>
</evidence>
<dbReference type="Proteomes" id="UP000033540">
    <property type="component" value="Unassembled WGS sequence"/>
</dbReference>
<dbReference type="Gene3D" id="3.40.50.1820">
    <property type="entry name" value="alpha/beta hydrolase"/>
    <property type="match status" value="1"/>
</dbReference>
<dbReference type="GO" id="GO:0005737">
    <property type="term" value="C:cytoplasm"/>
    <property type="evidence" value="ECO:0007669"/>
    <property type="project" value="TreeGrafter"/>
</dbReference>
<dbReference type="PANTHER" id="PTHR48070">
    <property type="entry name" value="ESTERASE OVCA2"/>
    <property type="match status" value="1"/>
</dbReference>
<evidence type="ECO:0000313" key="4">
    <source>
        <dbReference type="EMBL" id="KJK63398.1"/>
    </source>
</evidence>
<dbReference type="GO" id="GO:0044550">
    <property type="term" value="P:secondary metabolite biosynthetic process"/>
    <property type="evidence" value="ECO:0007669"/>
    <property type="project" value="TreeGrafter"/>
</dbReference>
<gene>
    <name evidence="4" type="ORF">P875_00033751</name>
</gene>
<feature type="domain" description="Serine hydrolase" evidence="3">
    <location>
        <begin position="16"/>
        <end position="248"/>
    </location>
</feature>
<dbReference type="InterPro" id="IPR005645">
    <property type="entry name" value="FSH-like_dom"/>
</dbReference>
<evidence type="ECO:0000259" key="3">
    <source>
        <dbReference type="Pfam" id="PF03959"/>
    </source>
</evidence>
<comment type="caution">
    <text evidence="4">The sequence shown here is derived from an EMBL/GenBank/DDBJ whole genome shotgun (WGS) entry which is preliminary data.</text>
</comment>
<accession>A0A0F0IBS0</accession>
<dbReference type="OrthoDB" id="414698at2759"/>
<dbReference type="Pfam" id="PF03959">
    <property type="entry name" value="FSH1"/>
    <property type="match status" value="1"/>
</dbReference>
<protein>
    <submittedName>
        <fullName evidence="4">Serine hydrolase FSH1</fullName>
    </submittedName>
</protein>
<reference evidence="4 5" key="1">
    <citation type="submission" date="2015-02" db="EMBL/GenBank/DDBJ databases">
        <title>Draft genome sequence of Aspergillus parasiticus SU-1.</title>
        <authorList>
            <person name="Yu J."/>
            <person name="Fedorova N."/>
            <person name="Yin Y."/>
            <person name="Losada L."/>
            <person name="Zafar N."/>
            <person name="Taujale R."/>
            <person name="Ehrlich K.C."/>
            <person name="Bhatnagar D."/>
            <person name="Cleveland T.E."/>
            <person name="Bennett J.W."/>
            <person name="Nierman W.C."/>
        </authorList>
    </citation>
    <scope>NUCLEOTIDE SEQUENCE [LARGE SCALE GENOMIC DNA]</scope>
    <source>
        <strain evidence="5">ATCC 56775 / NRRL 5862 / SRRC 143 / SU-1</strain>
    </source>
</reference>
<dbReference type="GO" id="GO:0016787">
    <property type="term" value="F:hydrolase activity"/>
    <property type="evidence" value="ECO:0007669"/>
    <property type="project" value="UniProtKB-KW"/>
</dbReference>
<dbReference type="AlphaFoldDB" id="A0A0F0IBS0"/>
<keyword evidence="2 4" id="KW-0378">Hydrolase</keyword>
<name>A0A0F0IBS0_ASPPU</name>
<dbReference type="ESTHER" id="aspor-q2u7i2">
    <property type="family name" value="FSH1"/>
</dbReference>
<dbReference type="SUPFAM" id="SSF53474">
    <property type="entry name" value="alpha/beta-Hydrolases"/>
    <property type="match status" value="1"/>
</dbReference>
<dbReference type="InterPro" id="IPR029058">
    <property type="entry name" value="AB_hydrolase_fold"/>
</dbReference>
<evidence type="ECO:0000256" key="1">
    <source>
        <dbReference type="ARBA" id="ARBA00005863"/>
    </source>
</evidence>
<comment type="similarity">
    <text evidence="1">Belongs to the LovG family.</text>
</comment>
<dbReference type="InterPro" id="IPR050593">
    <property type="entry name" value="LovG"/>
</dbReference>
<dbReference type="PANTHER" id="PTHR48070:SF3">
    <property type="entry name" value="ESTERASE DBAE-RELATED"/>
    <property type="match status" value="1"/>
</dbReference>
<evidence type="ECO:0000256" key="2">
    <source>
        <dbReference type="ARBA" id="ARBA00022801"/>
    </source>
</evidence>
<proteinExistence type="inferred from homology"/>
<dbReference type="GO" id="GO:0005634">
    <property type="term" value="C:nucleus"/>
    <property type="evidence" value="ECO:0007669"/>
    <property type="project" value="TreeGrafter"/>
</dbReference>
<sequence length="264" mass="29184">MDARNQEYHKSTLHLPRILCLHGGGSNARIFKTQCRVISQRLEPYFRFAYAEAPFESGPGPDVLSVYAEYGPFKRWFPDPEHKVEDTAAIEAINNSVKTAMDEDDRSGATGPWVGLLGFSQGAKLAASLMFRQQVRAEKLGRAKAGSDWKFAVVMAGRAPIVNLDPDVFRSSMLSNTSQIDLSGPPDVDDLMGEEHVLKLPTIHVHGLADPGLYFHRELLDDYCSIDSVRVLEWDGAHRVPVKSADVNPLIEEILRLAKGTGAL</sequence>
<dbReference type="EMBL" id="JZEE01000573">
    <property type="protein sequence ID" value="KJK63398.1"/>
    <property type="molecule type" value="Genomic_DNA"/>
</dbReference>